<reference evidence="1" key="1">
    <citation type="submission" date="2019-04" db="EMBL/GenBank/DDBJ databases">
        <title>Microbes associate with the intestines of laboratory mice.</title>
        <authorList>
            <person name="Navarre W."/>
            <person name="Wong E."/>
            <person name="Huang K."/>
            <person name="Tropini C."/>
            <person name="Ng K."/>
            <person name="Yu B."/>
        </authorList>
    </citation>
    <scope>NUCLEOTIDE SEQUENCE</scope>
    <source>
        <strain evidence="1">NM01_1-7b</strain>
    </source>
</reference>
<name>A0AC61RYU9_9FIRM</name>
<proteinExistence type="predicted"/>
<dbReference type="Proteomes" id="UP000304953">
    <property type="component" value="Unassembled WGS sequence"/>
</dbReference>
<evidence type="ECO:0000313" key="2">
    <source>
        <dbReference type="Proteomes" id="UP000304953"/>
    </source>
</evidence>
<organism evidence="1 2">
    <name type="scientific">Petralouisia muris</name>
    <dbReference type="NCBI Taxonomy" id="3032872"/>
    <lineage>
        <taxon>Bacteria</taxon>
        <taxon>Bacillati</taxon>
        <taxon>Bacillota</taxon>
        <taxon>Clostridia</taxon>
        <taxon>Lachnospirales</taxon>
        <taxon>Lachnospiraceae</taxon>
        <taxon>Petralouisia</taxon>
    </lineage>
</organism>
<accession>A0AC61RYU9</accession>
<protein>
    <submittedName>
        <fullName evidence="1">Patatin family protein</fullName>
    </submittedName>
</protein>
<comment type="caution">
    <text evidence="1">The sequence shown here is derived from an EMBL/GenBank/DDBJ whole genome shotgun (WGS) entry which is preliminary data.</text>
</comment>
<evidence type="ECO:0000313" key="1">
    <source>
        <dbReference type="EMBL" id="TGY97198.1"/>
    </source>
</evidence>
<gene>
    <name evidence="1" type="ORF">E5329_05865</name>
</gene>
<sequence length="282" mass="32236">MKLGITMEGGASRTLFSCGVTDAFLEENIMPDYFIGVSAGIAYGVSYLAKQKGRNLEIAQKYMNDKRYMGMRHLLKDRSFYNIPFVFGEVPNKLEAFDYDAFEAFPGKVEACVTNIHTGEPEYLEVPRRDDKFDVVVASCALPILFQPVKVGRRYYLDGGLSDSVPYKHAIQEGCDKNIVILTRERGYVKKTERVGDISRKLYKKYPKVAEDIKNRPERYNACIQELMERERSGEIFVIAPETTHGVGRTESDPQKLTALYEEGYQQAKKQMEDLKRYLKIA</sequence>
<dbReference type="EMBL" id="SRYA01000009">
    <property type="protein sequence ID" value="TGY97198.1"/>
    <property type="molecule type" value="Genomic_DNA"/>
</dbReference>
<keyword evidence="2" id="KW-1185">Reference proteome</keyword>